<proteinExistence type="predicted"/>
<dbReference type="Gene3D" id="6.10.250.690">
    <property type="match status" value="1"/>
</dbReference>
<evidence type="ECO:0000256" key="6">
    <source>
        <dbReference type="PROSITE-ProRule" id="PRU00169"/>
    </source>
</evidence>
<dbReference type="GO" id="GO:0000156">
    <property type="term" value="F:phosphorelay response regulator activity"/>
    <property type="evidence" value="ECO:0007669"/>
    <property type="project" value="TreeGrafter"/>
</dbReference>
<dbReference type="Pfam" id="PF00072">
    <property type="entry name" value="Response_reg"/>
    <property type="match status" value="1"/>
</dbReference>
<dbReference type="PANTHER" id="PTHR48111:SF22">
    <property type="entry name" value="REGULATOR OF RPOS"/>
    <property type="match status" value="1"/>
</dbReference>
<dbReference type="SMART" id="SM00448">
    <property type="entry name" value="REC"/>
    <property type="match status" value="1"/>
</dbReference>
<evidence type="ECO:0000313" key="10">
    <source>
        <dbReference type="EMBL" id="PZR79441.1"/>
    </source>
</evidence>
<feature type="domain" description="OmpR/PhoB-type" evidence="9">
    <location>
        <begin position="125"/>
        <end position="223"/>
    </location>
</feature>
<evidence type="ECO:0000313" key="11">
    <source>
        <dbReference type="Proteomes" id="UP000248724"/>
    </source>
</evidence>
<dbReference type="Gene3D" id="1.10.10.10">
    <property type="entry name" value="Winged helix-like DNA-binding domain superfamily/Winged helix DNA-binding domain"/>
    <property type="match status" value="1"/>
</dbReference>
<keyword evidence="4 7" id="KW-0238">DNA-binding</keyword>
<dbReference type="GO" id="GO:0006355">
    <property type="term" value="P:regulation of DNA-templated transcription"/>
    <property type="evidence" value="ECO:0007669"/>
    <property type="project" value="InterPro"/>
</dbReference>
<evidence type="ECO:0000256" key="3">
    <source>
        <dbReference type="ARBA" id="ARBA00023015"/>
    </source>
</evidence>
<reference evidence="10 11" key="1">
    <citation type="journal article" date="2017" name="Nature">
        <title>Atmospheric trace gases support primary production in Antarctic desert surface soil.</title>
        <authorList>
            <person name="Ji M."/>
            <person name="Greening C."/>
            <person name="Vanwonterghem I."/>
            <person name="Carere C.R."/>
            <person name="Bay S.K."/>
            <person name="Steen J.A."/>
            <person name="Montgomery K."/>
            <person name="Lines T."/>
            <person name="Beardall J."/>
            <person name="van Dorst J."/>
            <person name="Snape I."/>
            <person name="Stott M.B."/>
            <person name="Hugenholtz P."/>
            <person name="Ferrari B.C."/>
        </authorList>
    </citation>
    <scope>NUCLEOTIDE SEQUENCE [LARGE SCALE GENOMIC DNA]</scope>
    <source>
        <strain evidence="10">RRmetagenome_bin12</strain>
    </source>
</reference>
<evidence type="ECO:0000256" key="4">
    <source>
        <dbReference type="ARBA" id="ARBA00023125"/>
    </source>
</evidence>
<dbReference type="SMART" id="SM00862">
    <property type="entry name" value="Trans_reg_C"/>
    <property type="match status" value="1"/>
</dbReference>
<evidence type="ECO:0000256" key="2">
    <source>
        <dbReference type="ARBA" id="ARBA00023012"/>
    </source>
</evidence>
<feature type="domain" description="Response regulatory" evidence="8">
    <location>
        <begin position="4"/>
        <end position="118"/>
    </location>
</feature>
<dbReference type="InterPro" id="IPR016032">
    <property type="entry name" value="Sig_transdc_resp-reg_C-effctor"/>
</dbReference>
<dbReference type="PROSITE" id="PS50110">
    <property type="entry name" value="RESPONSE_REGULATORY"/>
    <property type="match status" value="1"/>
</dbReference>
<dbReference type="PROSITE" id="PS51755">
    <property type="entry name" value="OMPR_PHOB"/>
    <property type="match status" value="1"/>
</dbReference>
<dbReference type="PANTHER" id="PTHR48111">
    <property type="entry name" value="REGULATOR OF RPOS"/>
    <property type="match status" value="1"/>
</dbReference>
<dbReference type="Proteomes" id="UP000248724">
    <property type="component" value="Unassembled WGS sequence"/>
</dbReference>
<dbReference type="GO" id="GO:0000976">
    <property type="term" value="F:transcription cis-regulatory region binding"/>
    <property type="evidence" value="ECO:0007669"/>
    <property type="project" value="TreeGrafter"/>
</dbReference>
<feature type="modified residue" description="4-aspartylphosphate" evidence="6">
    <location>
        <position position="53"/>
    </location>
</feature>
<dbReference type="SUPFAM" id="SSF46894">
    <property type="entry name" value="C-terminal effector domain of the bipartite response regulators"/>
    <property type="match status" value="1"/>
</dbReference>
<dbReference type="InterPro" id="IPR036388">
    <property type="entry name" value="WH-like_DNA-bd_sf"/>
</dbReference>
<dbReference type="FunFam" id="1.10.10.10:FF:000005">
    <property type="entry name" value="Two-component system response regulator"/>
    <property type="match status" value="1"/>
</dbReference>
<organism evidence="10 11">
    <name type="scientific">Candidatus Aeolococcus gillhamiae</name>
    <dbReference type="NCBI Taxonomy" id="3127015"/>
    <lineage>
        <taxon>Bacteria</taxon>
        <taxon>Bacillati</taxon>
        <taxon>Candidatus Dormiibacterota</taxon>
        <taxon>Candidatus Dormibacteria</taxon>
        <taxon>Candidatus Aeolococcales</taxon>
        <taxon>Candidatus Aeolococcaceae</taxon>
        <taxon>Candidatus Aeolococcus</taxon>
    </lineage>
</organism>
<feature type="DNA-binding region" description="OmpR/PhoB-type" evidence="7">
    <location>
        <begin position="125"/>
        <end position="223"/>
    </location>
</feature>
<dbReference type="InterPro" id="IPR039420">
    <property type="entry name" value="WalR-like"/>
</dbReference>
<keyword evidence="1 6" id="KW-0597">Phosphoprotein</keyword>
<comment type="caution">
    <text evidence="10">The sequence shown here is derived from an EMBL/GenBank/DDBJ whole genome shotgun (WGS) entry which is preliminary data.</text>
</comment>
<dbReference type="InterPro" id="IPR001789">
    <property type="entry name" value="Sig_transdc_resp-reg_receiver"/>
</dbReference>
<evidence type="ECO:0000256" key="7">
    <source>
        <dbReference type="PROSITE-ProRule" id="PRU01091"/>
    </source>
</evidence>
<dbReference type="SUPFAM" id="SSF52172">
    <property type="entry name" value="CheY-like"/>
    <property type="match status" value="1"/>
</dbReference>
<gene>
    <name evidence="10" type="ORF">DLM65_10725</name>
</gene>
<protein>
    <submittedName>
        <fullName evidence="10">DNA-binding response regulator</fullName>
    </submittedName>
</protein>
<keyword evidence="5" id="KW-0804">Transcription</keyword>
<name>A0A2W6ANV0_9BACT</name>
<dbReference type="CDD" id="cd00383">
    <property type="entry name" value="trans_reg_C"/>
    <property type="match status" value="1"/>
</dbReference>
<dbReference type="InterPro" id="IPR001867">
    <property type="entry name" value="OmpR/PhoB-type_DNA-bd"/>
</dbReference>
<dbReference type="GO" id="GO:0005829">
    <property type="term" value="C:cytosol"/>
    <property type="evidence" value="ECO:0007669"/>
    <property type="project" value="TreeGrafter"/>
</dbReference>
<accession>A0A2W6ANV0</accession>
<dbReference type="Pfam" id="PF00486">
    <property type="entry name" value="Trans_reg_C"/>
    <property type="match status" value="1"/>
</dbReference>
<evidence type="ECO:0000259" key="8">
    <source>
        <dbReference type="PROSITE" id="PS50110"/>
    </source>
</evidence>
<dbReference type="AlphaFoldDB" id="A0A2W6ANV0"/>
<evidence type="ECO:0000256" key="1">
    <source>
        <dbReference type="ARBA" id="ARBA00022553"/>
    </source>
</evidence>
<keyword evidence="2" id="KW-0902">Two-component regulatory system</keyword>
<dbReference type="Gene3D" id="3.40.50.2300">
    <property type="match status" value="1"/>
</dbReference>
<dbReference type="InterPro" id="IPR011006">
    <property type="entry name" value="CheY-like_superfamily"/>
</dbReference>
<evidence type="ECO:0000256" key="5">
    <source>
        <dbReference type="ARBA" id="ARBA00023163"/>
    </source>
</evidence>
<keyword evidence="3" id="KW-0805">Transcription regulation</keyword>
<dbReference type="GO" id="GO:0032993">
    <property type="term" value="C:protein-DNA complex"/>
    <property type="evidence" value="ECO:0007669"/>
    <property type="project" value="TreeGrafter"/>
</dbReference>
<evidence type="ECO:0000259" key="9">
    <source>
        <dbReference type="PROSITE" id="PS51755"/>
    </source>
</evidence>
<dbReference type="EMBL" id="QHBU01000206">
    <property type="protein sequence ID" value="PZR79441.1"/>
    <property type="molecule type" value="Genomic_DNA"/>
</dbReference>
<sequence>MGRTVLVVEDEIGLGRLITRVLGEEGYEPRLESRGDVALETALADPPALVLLDVALPALNGLEVCARLRQGGFIAPILMLTARDALADRVAGLDAGADDYLVKPFAFEELLARMRALLRRHAQEPERLTIADLVIETGTRRAWRGGRELSLSALEFRLLEVLVRHSGWVLTRQQLLNHAWGYDVAPASNVVDTYVHYLRRKIGDTRGSSLIHTVRSVGYTVRGS</sequence>